<protein>
    <submittedName>
        <fullName evidence="6">MAPEG family protein</fullName>
    </submittedName>
</protein>
<accession>A0ABU3KN79</accession>
<evidence type="ECO:0000256" key="5">
    <source>
        <dbReference type="SAM" id="Phobius"/>
    </source>
</evidence>
<feature type="transmembrane region" description="Helical" evidence="5">
    <location>
        <begin position="107"/>
        <end position="128"/>
    </location>
</feature>
<evidence type="ECO:0000256" key="3">
    <source>
        <dbReference type="ARBA" id="ARBA00022989"/>
    </source>
</evidence>
<dbReference type="InterPro" id="IPR023352">
    <property type="entry name" value="MAPEG-like_dom_sf"/>
</dbReference>
<dbReference type="RefSeq" id="WP_313874924.1">
    <property type="nucleotide sequence ID" value="NZ_JAVBIK010000001.1"/>
</dbReference>
<dbReference type="PANTHER" id="PTHR35814">
    <property type="match status" value="1"/>
</dbReference>
<proteinExistence type="predicted"/>
<feature type="transmembrane region" description="Helical" evidence="5">
    <location>
        <begin position="6"/>
        <end position="26"/>
    </location>
</feature>
<organism evidence="6 7">
    <name type="scientific">Rhodoferax potami</name>
    <dbReference type="NCBI Taxonomy" id="3068338"/>
    <lineage>
        <taxon>Bacteria</taxon>
        <taxon>Pseudomonadati</taxon>
        <taxon>Pseudomonadota</taxon>
        <taxon>Betaproteobacteria</taxon>
        <taxon>Burkholderiales</taxon>
        <taxon>Comamonadaceae</taxon>
        <taxon>Rhodoferax</taxon>
    </lineage>
</organism>
<evidence type="ECO:0000313" key="6">
    <source>
        <dbReference type="EMBL" id="MDT7519229.1"/>
    </source>
</evidence>
<keyword evidence="3 5" id="KW-1133">Transmembrane helix</keyword>
<dbReference type="Gene3D" id="1.20.120.550">
    <property type="entry name" value="Membrane associated eicosanoid/glutathione metabolism-like domain"/>
    <property type="match status" value="1"/>
</dbReference>
<dbReference type="InterPro" id="IPR001129">
    <property type="entry name" value="Membr-assoc_MAPEG"/>
</dbReference>
<dbReference type="SUPFAM" id="SSF161084">
    <property type="entry name" value="MAPEG domain-like"/>
    <property type="match status" value="1"/>
</dbReference>
<evidence type="ECO:0000256" key="2">
    <source>
        <dbReference type="ARBA" id="ARBA00022692"/>
    </source>
</evidence>
<evidence type="ECO:0000256" key="1">
    <source>
        <dbReference type="ARBA" id="ARBA00004370"/>
    </source>
</evidence>
<gene>
    <name evidence="6" type="ORF">RAE19_10975</name>
</gene>
<keyword evidence="7" id="KW-1185">Reference proteome</keyword>
<dbReference type="Proteomes" id="UP001321700">
    <property type="component" value="Unassembled WGS sequence"/>
</dbReference>
<feature type="transmembrane region" description="Helical" evidence="5">
    <location>
        <begin position="61"/>
        <end position="87"/>
    </location>
</feature>
<dbReference type="EMBL" id="JAVBIK010000001">
    <property type="protein sequence ID" value="MDT7519229.1"/>
    <property type="molecule type" value="Genomic_DNA"/>
</dbReference>
<evidence type="ECO:0000256" key="4">
    <source>
        <dbReference type="ARBA" id="ARBA00023136"/>
    </source>
</evidence>
<sequence>MHSVAVTLFFAACCALMQCLLTVLVIRRRLKAGVYFLDGGDDPLLRRIRAHGNFAETAPMALLLMALLEFSGLGRVWLIVFGVALLLGRVIHATSLLTNHAAWSRSLGMALTIGVISIEAVCGLWLVFR</sequence>
<keyword evidence="2 5" id="KW-0812">Transmembrane</keyword>
<dbReference type="Pfam" id="PF01124">
    <property type="entry name" value="MAPEG"/>
    <property type="match status" value="1"/>
</dbReference>
<name>A0ABU3KN79_9BURK</name>
<comment type="caution">
    <text evidence="6">The sequence shown here is derived from an EMBL/GenBank/DDBJ whole genome shotgun (WGS) entry which is preliminary data.</text>
</comment>
<keyword evidence="4 5" id="KW-0472">Membrane</keyword>
<evidence type="ECO:0000313" key="7">
    <source>
        <dbReference type="Proteomes" id="UP001321700"/>
    </source>
</evidence>
<comment type="subcellular location">
    <subcellularLocation>
        <location evidence="1">Membrane</location>
    </subcellularLocation>
</comment>
<dbReference type="PANTHER" id="PTHR35814:SF1">
    <property type="entry name" value="GLUTATHIONE S-TRANSFERASE-RELATED"/>
    <property type="match status" value="1"/>
</dbReference>
<reference evidence="6 7" key="1">
    <citation type="submission" date="2023-08" db="EMBL/GenBank/DDBJ databases">
        <title>Rhodoferax potami sp. nov. and Rhodoferax mekongensis sp. nov., isolated from the Mekong River in Thailand.</title>
        <authorList>
            <person name="Kitikhun S."/>
            <person name="Charoenyingcharoen P."/>
            <person name="Siriarchawattana P."/>
            <person name="Likhitrattanapisal S."/>
            <person name="Nilsakha T."/>
            <person name="Chanpet A."/>
            <person name="Rattanawaree P."/>
            <person name="Ingsriswang S."/>
        </authorList>
    </citation>
    <scope>NUCLEOTIDE SEQUENCE [LARGE SCALE GENOMIC DNA]</scope>
    <source>
        <strain evidence="6 7">TBRC 17660</strain>
    </source>
</reference>